<reference evidence="2" key="1">
    <citation type="submission" date="2022-09" db="EMBL/GenBank/DDBJ databases">
        <authorList>
            <person name="De Moura G.S."/>
            <person name="Carvalho E."/>
            <person name="Ramos Sanchez E.M."/>
            <person name="Sellera F.P."/>
            <person name="Marques M.F.S."/>
            <person name="Heinemann M.B."/>
            <person name="De Vliegher S."/>
            <person name="Souza F.N."/>
            <person name="Mota R.A."/>
        </authorList>
    </citation>
    <scope>NUCLEOTIDE SEQUENCE</scope>
    <source>
        <strain evidence="2">BR656</strain>
    </source>
</reference>
<dbReference type="Pfam" id="PF13411">
    <property type="entry name" value="MerR_1"/>
    <property type="match status" value="1"/>
</dbReference>
<evidence type="ECO:0000313" key="2">
    <source>
        <dbReference type="EMBL" id="MDL0117155.1"/>
    </source>
</evidence>
<keyword evidence="3" id="KW-1185">Reference proteome</keyword>
<dbReference type="SUPFAM" id="SSF46955">
    <property type="entry name" value="Putative DNA-binding domain"/>
    <property type="match status" value="1"/>
</dbReference>
<accession>A0ABT7HYB8</accession>
<dbReference type="Proteomes" id="UP001176210">
    <property type="component" value="Unassembled WGS sequence"/>
</dbReference>
<evidence type="ECO:0000259" key="1">
    <source>
        <dbReference type="PROSITE" id="PS50937"/>
    </source>
</evidence>
<dbReference type="RefSeq" id="WP_204188534.1">
    <property type="nucleotide sequence ID" value="NZ_CP120185.1"/>
</dbReference>
<comment type="caution">
    <text evidence="2">The sequence shown here is derived from an EMBL/GenBank/DDBJ whole genome shotgun (WGS) entry which is preliminary data.</text>
</comment>
<dbReference type="Gene3D" id="1.10.1660.10">
    <property type="match status" value="1"/>
</dbReference>
<dbReference type="CDD" id="cd00592">
    <property type="entry name" value="HTH_MerR-like"/>
    <property type="match status" value="1"/>
</dbReference>
<name>A0ABT7HYB8_MAMSC</name>
<reference evidence="2" key="2">
    <citation type="journal article" date="2023" name="Vet. Microbiol.">
        <title>Emergence of livestock-associated Mammaliicoccus sciuri ST71 co-harbouring mecA and mecC genes in Brazil.</title>
        <authorList>
            <person name="de Moura G.S."/>
            <person name="de Carvalho E."/>
            <person name="Ramos Sanchez E.M."/>
            <person name="Sellera F.P."/>
            <person name="Marques M.F.S."/>
            <person name="Heinemann M.B."/>
            <person name="De Vliegher S."/>
            <person name="Souza F.N."/>
            <person name="Mota R.A."/>
        </authorList>
    </citation>
    <scope>NUCLEOTIDE SEQUENCE</scope>
    <source>
        <strain evidence="2">BR656</strain>
    </source>
</reference>
<gene>
    <name evidence="2" type="ORF">OWO77_09290</name>
</gene>
<sequence length="75" mass="9061">MRIDDVSKSLNITKSQIRYYEKVGLLTIPRDTNQYRYFTISTYHIDNLNRSRNKNKTMDKMIDDITKKVMKKLEE</sequence>
<dbReference type="EMBL" id="JAPNQM010000004">
    <property type="protein sequence ID" value="MDL0117155.1"/>
    <property type="molecule type" value="Genomic_DNA"/>
</dbReference>
<proteinExistence type="predicted"/>
<dbReference type="PROSITE" id="PS50937">
    <property type="entry name" value="HTH_MERR_2"/>
    <property type="match status" value="1"/>
</dbReference>
<evidence type="ECO:0000313" key="3">
    <source>
        <dbReference type="Proteomes" id="UP001176210"/>
    </source>
</evidence>
<dbReference type="SMART" id="SM00422">
    <property type="entry name" value="HTH_MERR"/>
    <property type="match status" value="1"/>
</dbReference>
<protein>
    <submittedName>
        <fullName evidence="2">MerR family transcriptional regulator</fullName>
    </submittedName>
</protein>
<organism evidence="2 3">
    <name type="scientific">Mammaliicoccus sciuri</name>
    <name type="common">Staphylococcus sciuri</name>
    <dbReference type="NCBI Taxonomy" id="1296"/>
    <lineage>
        <taxon>Bacteria</taxon>
        <taxon>Bacillati</taxon>
        <taxon>Bacillota</taxon>
        <taxon>Bacilli</taxon>
        <taxon>Bacillales</taxon>
        <taxon>Staphylococcaceae</taxon>
        <taxon>Mammaliicoccus</taxon>
    </lineage>
</organism>
<dbReference type="InterPro" id="IPR000551">
    <property type="entry name" value="MerR-type_HTH_dom"/>
</dbReference>
<dbReference type="InterPro" id="IPR009061">
    <property type="entry name" value="DNA-bd_dom_put_sf"/>
</dbReference>
<feature type="domain" description="HTH merR-type" evidence="1">
    <location>
        <begin position="1"/>
        <end position="39"/>
    </location>
</feature>